<name>A0A848KB74_9NOCA</name>
<dbReference type="EMBL" id="VCQU01000002">
    <property type="protein sequence ID" value="NMN94748.1"/>
    <property type="molecule type" value="Genomic_DNA"/>
</dbReference>
<dbReference type="InterPro" id="IPR036388">
    <property type="entry name" value="WH-like_DNA-bd_sf"/>
</dbReference>
<dbReference type="Pfam" id="PF01638">
    <property type="entry name" value="HxlR"/>
    <property type="match status" value="1"/>
</dbReference>
<dbReference type="PANTHER" id="PTHR33204:SF18">
    <property type="entry name" value="TRANSCRIPTIONAL REGULATORY PROTEIN"/>
    <property type="match status" value="1"/>
</dbReference>
<dbReference type="Proteomes" id="UP000535543">
    <property type="component" value="Unassembled WGS sequence"/>
</dbReference>
<dbReference type="PANTHER" id="PTHR33204">
    <property type="entry name" value="TRANSCRIPTIONAL REGULATOR, MARR FAMILY"/>
    <property type="match status" value="1"/>
</dbReference>
<dbReference type="GO" id="GO:0003677">
    <property type="term" value="F:DNA binding"/>
    <property type="evidence" value="ECO:0007669"/>
    <property type="project" value="UniProtKB-KW"/>
</dbReference>
<feature type="domain" description="HTH hxlR-type" evidence="4">
    <location>
        <begin position="12"/>
        <end position="105"/>
    </location>
</feature>
<dbReference type="PROSITE" id="PS51118">
    <property type="entry name" value="HTH_HXLR"/>
    <property type="match status" value="1"/>
</dbReference>
<dbReference type="InterPro" id="IPR036390">
    <property type="entry name" value="WH_DNA-bd_sf"/>
</dbReference>
<dbReference type="InterPro" id="IPR002577">
    <property type="entry name" value="HTH_HxlR"/>
</dbReference>
<dbReference type="RefSeq" id="WP_169585481.1">
    <property type="nucleotide sequence ID" value="NZ_VCQU01000002.1"/>
</dbReference>
<keyword evidence="3" id="KW-0804">Transcription</keyword>
<evidence type="ECO:0000256" key="1">
    <source>
        <dbReference type="ARBA" id="ARBA00023015"/>
    </source>
</evidence>
<organism evidence="5 6">
    <name type="scientific">Antrihabitans stalactiti</name>
    <dbReference type="NCBI Taxonomy" id="2584121"/>
    <lineage>
        <taxon>Bacteria</taxon>
        <taxon>Bacillati</taxon>
        <taxon>Actinomycetota</taxon>
        <taxon>Actinomycetes</taxon>
        <taxon>Mycobacteriales</taxon>
        <taxon>Nocardiaceae</taxon>
        <taxon>Antrihabitans</taxon>
    </lineage>
</organism>
<keyword evidence="1" id="KW-0805">Transcription regulation</keyword>
<reference evidence="5 6" key="2">
    <citation type="submission" date="2020-06" db="EMBL/GenBank/DDBJ databases">
        <title>Antribacter stalactiti gen. nov., sp. nov., a new member of the family Nacardiaceae isolated from a cave.</title>
        <authorList>
            <person name="Kim I.S."/>
        </authorList>
    </citation>
    <scope>NUCLEOTIDE SEQUENCE [LARGE SCALE GENOMIC DNA]</scope>
    <source>
        <strain evidence="5 6">YC2-7</strain>
    </source>
</reference>
<evidence type="ECO:0000259" key="4">
    <source>
        <dbReference type="PROSITE" id="PS51118"/>
    </source>
</evidence>
<keyword evidence="6" id="KW-1185">Reference proteome</keyword>
<gene>
    <name evidence="5" type="ORF">FGL95_06830</name>
</gene>
<proteinExistence type="predicted"/>
<dbReference type="SUPFAM" id="SSF46785">
    <property type="entry name" value="Winged helix' DNA-binding domain"/>
    <property type="match status" value="1"/>
</dbReference>
<evidence type="ECO:0000256" key="3">
    <source>
        <dbReference type="ARBA" id="ARBA00023163"/>
    </source>
</evidence>
<accession>A0A848KB74</accession>
<dbReference type="Gene3D" id="1.10.10.10">
    <property type="entry name" value="Winged helix-like DNA-binding domain superfamily/Winged helix DNA-binding domain"/>
    <property type="match status" value="1"/>
</dbReference>
<keyword evidence="2" id="KW-0238">DNA-binding</keyword>
<evidence type="ECO:0000313" key="6">
    <source>
        <dbReference type="Proteomes" id="UP000535543"/>
    </source>
</evidence>
<evidence type="ECO:0000313" key="5">
    <source>
        <dbReference type="EMBL" id="NMN94748.1"/>
    </source>
</evidence>
<reference evidence="5 6" key="1">
    <citation type="submission" date="2019-05" db="EMBL/GenBank/DDBJ databases">
        <authorList>
            <person name="Lee S.D."/>
        </authorList>
    </citation>
    <scope>NUCLEOTIDE SEQUENCE [LARGE SCALE GENOMIC DNA]</scope>
    <source>
        <strain evidence="5 6">YC2-7</strain>
    </source>
</reference>
<sequence length="170" mass="18969">MALGTDYARQDCSLARALELIGERWTMLIIRDCFFGVRRFTDFQDHLDISKAVLTQRLSDLVDEGLLSRSPERHGEYTLTEDGLALWPAMFALMKWGEQLRSPNGPRRVFVHTDCGTALDVTGRCPTCGIAPLPAQLGMRPGPGANPSIRTDRVSVALRHPRPLLEPLRS</sequence>
<protein>
    <submittedName>
        <fullName evidence="5">Helix-turn-helix transcriptional regulator</fullName>
    </submittedName>
</protein>
<comment type="caution">
    <text evidence="5">The sequence shown here is derived from an EMBL/GenBank/DDBJ whole genome shotgun (WGS) entry which is preliminary data.</text>
</comment>
<evidence type="ECO:0000256" key="2">
    <source>
        <dbReference type="ARBA" id="ARBA00023125"/>
    </source>
</evidence>
<dbReference type="AlphaFoldDB" id="A0A848KB74"/>